<dbReference type="Proteomes" id="UP000703269">
    <property type="component" value="Unassembled WGS sequence"/>
</dbReference>
<evidence type="ECO:0000313" key="10">
    <source>
        <dbReference type="Proteomes" id="UP000703269"/>
    </source>
</evidence>
<evidence type="ECO:0000256" key="3">
    <source>
        <dbReference type="ARBA" id="ARBA00022692"/>
    </source>
</evidence>
<dbReference type="Pfam" id="PF01694">
    <property type="entry name" value="Rhomboid"/>
    <property type="match status" value="1"/>
</dbReference>
<dbReference type="InterPro" id="IPR022764">
    <property type="entry name" value="Peptidase_S54_rhomboid_dom"/>
</dbReference>
<feature type="transmembrane region" description="Helical" evidence="7">
    <location>
        <begin position="94"/>
        <end position="112"/>
    </location>
</feature>
<feature type="domain" description="Peptidase S54 rhomboid" evidence="8">
    <location>
        <begin position="143"/>
        <end position="285"/>
    </location>
</feature>
<proteinExistence type="inferred from homology"/>
<dbReference type="GO" id="GO:0006465">
    <property type="term" value="P:signal peptide processing"/>
    <property type="evidence" value="ECO:0007669"/>
    <property type="project" value="TreeGrafter"/>
</dbReference>
<evidence type="ECO:0000256" key="6">
    <source>
        <dbReference type="ARBA" id="ARBA00023136"/>
    </source>
</evidence>
<dbReference type="AlphaFoldDB" id="A0A9P3FYG7"/>
<comment type="caution">
    <text evidence="9">The sequence shown here is derived from an EMBL/GenBank/DDBJ whole genome shotgun (WGS) entry which is preliminary data.</text>
</comment>
<accession>A0A9P3FYG7</accession>
<dbReference type="InterPro" id="IPR050925">
    <property type="entry name" value="Rhomboid_protease_S54"/>
</dbReference>
<feature type="transmembrane region" description="Helical" evidence="7">
    <location>
        <begin position="239"/>
        <end position="260"/>
    </location>
</feature>
<dbReference type="PANTHER" id="PTHR43731:SF14">
    <property type="entry name" value="PRESENILIN-ASSOCIATED RHOMBOID-LIKE PROTEIN, MITOCHONDRIAL"/>
    <property type="match status" value="1"/>
</dbReference>
<dbReference type="InterPro" id="IPR035952">
    <property type="entry name" value="Rhomboid-like_sf"/>
</dbReference>
<gene>
    <name evidence="9" type="ORF">PsYK624_006900</name>
</gene>
<feature type="transmembrane region" description="Helical" evidence="7">
    <location>
        <begin position="214"/>
        <end position="232"/>
    </location>
</feature>
<evidence type="ECO:0000256" key="2">
    <source>
        <dbReference type="ARBA" id="ARBA00009045"/>
    </source>
</evidence>
<dbReference type="EMBL" id="BPQB01000001">
    <property type="protein sequence ID" value="GJE84614.1"/>
    <property type="molecule type" value="Genomic_DNA"/>
</dbReference>
<feature type="transmembrane region" description="Helical" evidence="7">
    <location>
        <begin position="157"/>
        <end position="176"/>
    </location>
</feature>
<feature type="transmembrane region" description="Helical" evidence="7">
    <location>
        <begin position="272"/>
        <end position="288"/>
    </location>
</feature>
<protein>
    <submittedName>
        <fullName evidence="9">Rhomboid-domain-containing protein</fullName>
    </submittedName>
</protein>
<evidence type="ECO:0000256" key="1">
    <source>
        <dbReference type="ARBA" id="ARBA00004141"/>
    </source>
</evidence>
<dbReference type="OrthoDB" id="418595at2759"/>
<dbReference type="Gene3D" id="1.20.1540.10">
    <property type="entry name" value="Rhomboid-like"/>
    <property type="match status" value="1"/>
</dbReference>
<comment type="subcellular location">
    <subcellularLocation>
        <location evidence="1">Membrane</location>
        <topology evidence="1">Multi-pass membrane protein</topology>
    </subcellularLocation>
</comment>
<sequence>MSLYATIFANTFRRAAVSPRACRAAPAGLSSLFLKPAQVWQRPLSVQFALSKAWGATHRSRLATARPRDPWSPPPPQGPWQRFKQWLDSIPSNTIFWGVLGINAAVFAAWQLSRALYQSSGDASLFLKLQRNFTVSMQNISAGRIWTLLTASFSHEGVMHIFTNAFTFYFMAPPVLQLLGNSGFLALYLGGGIFCSLASLWWNNSVKHRSMYSSHGASGAVYAVISFFACVAPKAQFALFGILPIPAWAFVTGVFLMDGYESLSDSRTRVDNAGHIGGILAGIGYFLGKRFRVF</sequence>
<dbReference type="PANTHER" id="PTHR43731">
    <property type="entry name" value="RHOMBOID PROTEASE"/>
    <property type="match status" value="1"/>
</dbReference>
<evidence type="ECO:0000313" key="9">
    <source>
        <dbReference type="EMBL" id="GJE84614.1"/>
    </source>
</evidence>
<evidence type="ECO:0000256" key="7">
    <source>
        <dbReference type="SAM" id="Phobius"/>
    </source>
</evidence>
<reference evidence="9 10" key="1">
    <citation type="submission" date="2021-08" db="EMBL/GenBank/DDBJ databases">
        <title>Draft Genome Sequence of Phanerochaete sordida strain YK-624.</title>
        <authorList>
            <person name="Mori T."/>
            <person name="Dohra H."/>
            <person name="Suzuki T."/>
            <person name="Kawagishi H."/>
            <person name="Hirai H."/>
        </authorList>
    </citation>
    <scope>NUCLEOTIDE SEQUENCE [LARGE SCALE GENOMIC DNA]</scope>
    <source>
        <strain evidence="9 10">YK-624</strain>
    </source>
</reference>
<dbReference type="GO" id="GO:0016020">
    <property type="term" value="C:membrane"/>
    <property type="evidence" value="ECO:0007669"/>
    <property type="project" value="UniProtKB-SubCell"/>
</dbReference>
<evidence type="ECO:0000256" key="4">
    <source>
        <dbReference type="ARBA" id="ARBA00022801"/>
    </source>
</evidence>
<keyword evidence="3 7" id="KW-0812">Transmembrane</keyword>
<evidence type="ECO:0000256" key="5">
    <source>
        <dbReference type="ARBA" id="ARBA00022989"/>
    </source>
</evidence>
<name>A0A9P3FYG7_9APHY</name>
<keyword evidence="6 7" id="KW-0472">Membrane</keyword>
<dbReference type="GO" id="GO:0004252">
    <property type="term" value="F:serine-type endopeptidase activity"/>
    <property type="evidence" value="ECO:0007669"/>
    <property type="project" value="InterPro"/>
</dbReference>
<keyword evidence="4" id="KW-0378">Hydrolase</keyword>
<feature type="transmembrane region" description="Helical" evidence="7">
    <location>
        <begin position="183"/>
        <end position="202"/>
    </location>
</feature>
<keyword evidence="10" id="KW-1185">Reference proteome</keyword>
<keyword evidence="5 7" id="KW-1133">Transmembrane helix</keyword>
<dbReference type="SUPFAM" id="SSF144091">
    <property type="entry name" value="Rhomboid-like"/>
    <property type="match status" value="1"/>
</dbReference>
<comment type="similarity">
    <text evidence="2">Belongs to the peptidase S54 family.</text>
</comment>
<evidence type="ECO:0000259" key="8">
    <source>
        <dbReference type="Pfam" id="PF01694"/>
    </source>
</evidence>
<organism evidence="9 10">
    <name type="scientific">Phanerochaete sordida</name>
    <dbReference type="NCBI Taxonomy" id="48140"/>
    <lineage>
        <taxon>Eukaryota</taxon>
        <taxon>Fungi</taxon>
        <taxon>Dikarya</taxon>
        <taxon>Basidiomycota</taxon>
        <taxon>Agaricomycotina</taxon>
        <taxon>Agaricomycetes</taxon>
        <taxon>Polyporales</taxon>
        <taxon>Phanerochaetaceae</taxon>
        <taxon>Phanerochaete</taxon>
    </lineage>
</organism>